<feature type="region of interest" description="Disordered" evidence="7">
    <location>
        <begin position="447"/>
        <end position="482"/>
    </location>
</feature>
<dbReference type="Proteomes" id="UP000182146">
    <property type="component" value="Unassembled WGS sequence"/>
</dbReference>
<keyword evidence="3" id="KW-1003">Cell membrane</keyword>
<dbReference type="InterPro" id="IPR023408">
    <property type="entry name" value="MscS_beta-dom_sf"/>
</dbReference>
<gene>
    <name evidence="10" type="ORF">SAMN05660860_01168</name>
</gene>
<dbReference type="OrthoDB" id="9793781at2"/>
<dbReference type="InterPro" id="IPR006685">
    <property type="entry name" value="MscS_channel_2nd"/>
</dbReference>
<comment type="subcellular location">
    <subcellularLocation>
        <location evidence="1">Cell membrane</location>
        <topology evidence="1">Multi-pass membrane protein</topology>
    </subcellularLocation>
</comment>
<organism evidence="10 11">
    <name type="scientific">Geoalkalibacter ferrihydriticus</name>
    <dbReference type="NCBI Taxonomy" id="392333"/>
    <lineage>
        <taxon>Bacteria</taxon>
        <taxon>Pseudomonadati</taxon>
        <taxon>Thermodesulfobacteriota</taxon>
        <taxon>Desulfuromonadia</taxon>
        <taxon>Desulfuromonadales</taxon>
        <taxon>Geoalkalibacteraceae</taxon>
        <taxon>Geoalkalibacter</taxon>
    </lineage>
</organism>
<dbReference type="RefSeq" id="WP_052445904.1">
    <property type="nucleotide sequence ID" value="NZ_FNGU01000002.1"/>
</dbReference>
<dbReference type="Pfam" id="PF00924">
    <property type="entry name" value="MS_channel_2nd"/>
    <property type="match status" value="1"/>
</dbReference>
<comment type="similarity">
    <text evidence="2">Belongs to the MscS (TC 1.A.23) family.</text>
</comment>
<proteinExistence type="inferred from homology"/>
<evidence type="ECO:0000256" key="8">
    <source>
        <dbReference type="SAM" id="Phobius"/>
    </source>
</evidence>
<accession>A0A1G9MJD0</accession>
<dbReference type="Pfam" id="PF04972">
    <property type="entry name" value="BON"/>
    <property type="match status" value="1"/>
</dbReference>
<dbReference type="Gene3D" id="1.10.287.1260">
    <property type="match status" value="1"/>
</dbReference>
<reference evidence="10 11" key="1">
    <citation type="submission" date="2016-10" db="EMBL/GenBank/DDBJ databases">
        <authorList>
            <person name="de Groot N.N."/>
        </authorList>
    </citation>
    <scope>NUCLEOTIDE SEQUENCE [LARGE SCALE GENOMIC DNA]</scope>
    <source>
        <strain evidence="10 11">DSM 17813</strain>
    </source>
</reference>
<dbReference type="Gene3D" id="3.30.70.100">
    <property type="match status" value="1"/>
</dbReference>
<evidence type="ECO:0000256" key="3">
    <source>
        <dbReference type="ARBA" id="ARBA00022475"/>
    </source>
</evidence>
<dbReference type="SUPFAM" id="SSF50182">
    <property type="entry name" value="Sm-like ribonucleoproteins"/>
    <property type="match status" value="1"/>
</dbReference>
<keyword evidence="6 8" id="KW-0472">Membrane</keyword>
<keyword evidence="5 8" id="KW-1133">Transmembrane helix</keyword>
<keyword evidence="4 8" id="KW-0812">Transmembrane</keyword>
<dbReference type="PROSITE" id="PS50914">
    <property type="entry name" value="BON"/>
    <property type="match status" value="1"/>
</dbReference>
<sequence>MIVTRNFQRPRRSLLQNLALRFVFSVLIFGFQISSALAQQKPAQEERSAAPIGESTAVAERIEVQPVSSDQAIDRRLTRIFEATGWFSDVSVQVQEGVAFLDGRTDSADHRVWAGELARKTSDVVAVVNRIQVTESSPWDFSPAVNELQFLWMWTLQRLPRLVIGLLVMFVAGSLAWLAAHGARRTLGQQMNPLLRDVVARVLSIFILLIGVYLVLQVVGLSRLAATVLGGTGLIGLVVGIAFRDILENYLSSILISIRNPFRIGDLVEIGGHIGVVQLVTTRGTVLMNLDGNHVQIPNSMVYKNIIRNFTANPNRRESFEVGIGFENRLSIAQEVVRDVLSGHPAVLKDPEALVLVDRLGAATVNLKITFWYDGSAYNGPKVKSSLIRMVKRVLQDQGISMPDEAREILFPEGVSVRMLEALPPKHQNELPKETVSPVGTEVVATGAEGSLVSEDEQLREQGRKSRIPEEGENLFVDNPAQ</sequence>
<evidence type="ECO:0000256" key="6">
    <source>
        <dbReference type="ARBA" id="ARBA00023136"/>
    </source>
</evidence>
<dbReference type="PANTHER" id="PTHR30221:SF1">
    <property type="entry name" value="SMALL-CONDUCTANCE MECHANOSENSITIVE CHANNEL"/>
    <property type="match status" value="1"/>
</dbReference>
<dbReference type="GO" id="GO:0008381">
    <property type="term" value="F:mechanosensitive monoatomic ion channel activity"/>
    <property type="evidence" value="ECO:0007669"/>
    <property type="project" value="InterPro"/>
</dbReference>
<dbReference type="EMBL" id="FNGU01000002">
    <property type="protein sequence ID" value="SDL74244.1"/>
    <property type="molecule type" value="Genomic_DNA"/>
</dbReference>
<evidence type="ECO:0000259" key="9">
    <source>
        <dbReference type="PROSITE" id="PS50914"/>
    </source>
</evidence>
<feature type="compositionally biased region" description="Basic and acidic residues" evidence="7">
    <location>
        <begin position="457"/>
        <end position="470"/>
    </location>
</feature>
<dbReference type="Gene3D" id="2.30.30.60">
    <property type="match status" value="1"/>
</dbReference>
<evidence type="ECO:0000256" key="4">
    <source>
        <dbReference type="ARBA" id="ARBA00022692"/>
    </source>
</evidence>
<dbReference type="SUPFAM" id="SSF82689">
    <property type="entry name" value="Mechanosensitive channel protein MscS (YggB), C-terminal domain"/>
    <property type="match status" value="1"/>
</dbReference>
<feature type="transmembrane region" description="Helical" evidence="8">
    <location>
        <begin position="159"/>
        <end position="178"/>
    </location>
</feature>
<dbReference type="AlphaFoldDB" id="A0A1G9MJD0"/>
<feature type="domain" description="BON" evidence="9">
    <location>
        <begin position="69"/>
        <end position="135"/>
    </location>
</feature>
<dbReference type="InterPro" id="IPR010920">
    <property type="entry name" value="LSM_dom_sf"/>
</dbReference>
<dbReference type="InterPro" id="IPR045275">
    <property type="entry name" value="MscS_archaea/bacteria_type"/>
</dbReference>
<dbReference type="InterPro" id="IPR007055">
    <property type="entry name" value="BON_dom"/>
</dbReference>
<evidence type="ECO:0000256" key="5">
    <source>
        <dbReference type="ARBA" id="ARBA00022989"/>
    </source>
</evidence>
<dbReference type="InterPro" id="IPR011066">
    <property type="entry name" value="MscS_channel_C_sf"/>
</dbReference>
<evidence type="ECO:0000256" key="1">
    <source>
        <dbReference type="ARBA" id="ARBA00004651"/>
    </source>
</evidence>
<dbReference type="GO" id="GO:0005886">
    <property type="term" value="C:plasma membrane"/>
    <property type="evidence" value="ECO:0007669"/>
    <property type="project" value="UniProtKB-SubCell"/>
</dbReference>
<dbReference type="PANTHER" id="PTHR30221">
    <property type="entry name" value="SMALL-CONDUCTANCE MECHANOSENSITIVE CHANNEL"/>
    <property type="match status" value="1"/>
</dbReference>
<feature type="transmembrane region" description="Helical" evidence="8">
    <location>
        <begin position="198"/>
        <end position="218"/>
    </location>
</feature>
<dbReference type="InterPro" id="IPR049278">
    <property type="entry name" value="MS_channel_C"/>
</dbReference>
<dbReference type="STRING" id="392333.SAMN05660860_01168"/>
<feature type="transmembrane region" description="Helical" evidence="8">
    <location>
        <begin position="224"/>
        <end position="243"/>
    </location>
</feature>
<evidence type="ECO:0000256" key="2">
    <source>
        <dbReference type="ARBA" id="ARBA00008017"/>
    </source>
</evidence>
<name>A0A1G9MJD0_9BACT</name>
<dbReference type="Gene3D" id="3.30.1340.30">
    <property type="match status" value="1"/>
</dbReference>
<evidence type="ECO:0000313" key="11">
    <source>
        <dbReference type="Proteomes" id="UP000182146"/>
    </source>
</evidence>
<evidence type="ECO:0000313" key="10">
    <source>
        <dbReference type="EMBL" id="SDL74244.1"/>
    </source>
</evidence>
<dbReference type="Pfam" id="PF21082">
    <property type="entry name" value="MS_channel_3rd"/>
    <property type="match status" value="1"/>
</dbReference>
<protein>
    <submittedName>
        <fullName evidence="10">Small-conductance mechanosensitive channel</fullName>
    </submittedName>
</protein>
<evidence type="ECO:0000256" key="7">
    <source>
        <dbReference type="SAM" id="MobiDB-lite"/>
    </source>
</evidence>